<dbReference type="GO" id="GO:0004157">
    <property type="term" value="F:dihydropyrimidinase activity"/>
    <property type="evidence" value="ECO:0007669"/>
    <property type="project" value="TreeGrafter"/>
</dbReference>
<dbReference type="InterPro" id="IPR011059">
    <property type="entry name" value="Metal-dep_hydrolase_composite"/>
</dbReference>
<dbReference type="Pfam" id="PF01979">
    <property type="entry name" value="Amidohydro_1"/>
    <property type="match status" value="1"/>
</dbReference>
<dbReference type="EMBL" id="UYRW01001563">
    <property type="protein sequence ID" value="VDK78580.1"/>
    <property type="molecule type" value="Genomic_DNA"/>
</dbReference>
<evidence type="ECO:0000259" key="3">
    <source>
        <dbReference type="Pfam" id="PF01979"/>
    </source>
</evidence>
<dbReference type="WBParaSite" id="nOo.2.0.1.t05656-RA">
    <property type="protein sequence ID" value="nOo.2.0.1.t05656-RA"/>
    <property type="gene ID" value="nOo.2.0.1.g05656"/>
</dbReference>
<feature type="region of interest" description="Disordered" evidence="2">
    <location>
        <begin position="1"/>
        <end position="88"/>
    </location>
</feature>
<dbReference type="STRING" id="42157.A0A182EC65"/>
<dbReference type="Proteomes" id="UP000271087">
    <property type="component" value="Unassembled WGS sequence"/>
</dbReference>
<evidence type="ECO:0000313" key="5">
    <source>
        <dbReference type="Proteomes" id="UP000271087"/>
    </source>
</evidence>
<dbReference type="GO" id="GO:0006208">
    <property type="term" value="P:pyrimidine nucleobase catabolic process"/>
    <property type="evidence" value="ECO:0007669"/>
    <property type="project" value="TreeGrafter"/>
</dbReference>
<dbReference type="OrthoDB" id="10258955at2759"/>
<dbReference type="FunFam" id="3.20.20.140:FF:000174">
    <property type="entry name" value="Dihydropyrimidinase-related protein 2"/>
    <property type="match status" value="1"/>
</dbReference>
<dbReference type="AlphaFoldDB" id="A0A182EC65"/>
<feature type="compositionally biased region" description="Basic and acidic residues" evidence="2">
    <location>
        <begin position="97"/>
        <end position="113"/>
    </location>
</feature>
<evidence type="ECO:0000313" key="6">
    <source>
        <dbReference type="WBParaSite" id="nOo.2.0.1.t05656-RA"/>
    </source>
</evidence>
<dbReference type="PANTHER" id="PTHR11647">
    <property type="entry name" value="HYDRANTOINASE/DIHYDROPYRIMIDINASE FAMILY MEMBER"/>
    <property type="match status" value="1"/>
</dbReference>
<feature type="compositionally biased region" description="Basic and acidic residues" evidence="2">
    <location>
        <begin position="54"/>
        <end position="65"/>
    </location>
</feature>
<feature type="region of interest" description="Disordered" evidence="2">
    <location>
        <begin position="94"/>
        <end position="113"/>
    </location>
</feature>
<sequence length="782" mass="84547">MKPVTGPNACFQFIEERELPPSRKSKTSEEVTTKSNNFSATTTDGVSGANRSNEMAKCRHLKEYSRSLGEPGPEHLPGVENAKDTSDDRYQIVMSEKGNEKEMELGRMKSSKSREEMKRLIKNNLGHNYQQTHEPGPEYFNNATADGAENEGASKIEDEGVRYKECSNHGLQISAPIEALPMASHAASTACTDAAARKIGKEGGGNIGEGPSMMVTTNATADAMKSLVDGVATTAAAAEAAAATATAVGTTTTIPVTGISMNSGGGGACEALLIKGVQIINDDSIYTADVLIQDGIIRELSSKIEEPQGAQIIDGTDKTLMPAGIETYTDFSSPDSVIDFETGSKAALAGGTTTIIDVIQSRPHETLLNAYDRSCKVAQSKSLCNVAFSVVISEWNDMIRKEMNTLVHDKGINSFIINIQKDEQLFEIFEYCCSLRVHARVIPENKDIIALLEKRLRTSGISGAECFHLSRPEALEADKVNHISVFSKLTKCPIAVMSLSSSGAAEVVLRQRNKMLVPEIPVTALEVKNDEKNSSMLRTSWEYVESPSALIFCLSSLPLCICTSGCEMRKKDSTVENRIQNAASAVEERMSVLWAKGVLSGLIDPMRFVAITSSNAAKVFNLYPKKGKIAVGADADLVLWKLSMEHQTSTLSQHSSLFKVSTPHLKPVMTICGGRIAYSNGKFDSERGKLVELGSCSPYLYCMLEQMEGVQLNGGVGEGIVSYSSHSYLKDNMSNSGRAFPVKNVQKQQFDSVYSASLEDTHGIRASTKVLNPPGGRSTGFW</sequence>
<dbReference type="Gene3D" id="3.20.20.140">
    <property type="entry name" value="Metal-dependent hydrolases"/>
    <property type="match status" value="1"/>
</dbReference>
<protein>
    <submittedName>
        <fullName evidence="6">Amidohydro-rel domain-containing protein</fullName>
    </submittedName>
</protein>
<dbReference type="InterPro" id="IPR032466">
    <property type="entry name" value="Metal_Hydrolase"/>
</dbReference>
<organism evidence="6">
    <name type="scientific">Onchocerca ochengi</name>
    <name type="common">Filarial nematode worm</name>
    <dbReference type="NCBI Taxonomy" id="42157"/>
    <lineage>
        <taxon>Eukaryota</taxon>
        <taxon>Metazoa</taxon>
        <taxon>Ecdysozoa</taxon>
        <taxon>Nematoda</taxon>
        <taxon>Chromadorea</taxon>
        <taxon>Rhabditida</taxon>
        <taxon>Spirurina</taxon>
        <taxon>Spiruromorpha</taxon>
        <taxon>Filarioidea</taxon>
        <taxon>Onchocercidae</taxon>
        <taxon>Onchocerca</taxon>
    </lineage>
</organism>
<feature type="domain" description="Amidohydrolase-related" evidence="3">
    <location>
        <begin position="336"/>
        <end position="676"/>
    </location>
</feature>
<reference evidence="4 5" key="2">
    <citation type="submission" date="2018-08" db="EMBL/GenBank/DDBJ databases">
        <authorList>
            <person name="Laetsch R D."/>
            <person name="Stevens L."/>
            <person name="Kumar S."/>
            <person name="Blaxter L. M."/>
        </authorList>
    </citation>
    <scope>NUCLEOTIDE SEQUENCE [LARGE SCALE GENOMIC DNA]</scope>
</reference>
<dbReference type="InterPro" id="IPR050378">
    <property type="entry name" value="Metallo-dep_Hydrolases_sf"/>
</dbReference>
<dbReference type="GO" id="GO:0005829">
    <property type="term" value="C:cytosol"/>
    <property type="evidence" value="ECO:0007669"/>
    <property type="project" value="TreeGrafter"/>
</dbReference>
<dbReference type="SUPFAM" id="SSF51338">
    <property type="entry name" value="Composite domain of metallo-dependent hydrolases"/>
    <property type="match status" value="1"/>
</dbReference>
<dbReference type="SUPFAM" id="SSF51556">
    <property type="entry name" value="Metallo-dependent hydrolases"/>
    <property type="match status" value="1"/>
</dbReference>
<feature type="compositionally biased region" description="Basic and acidic residues" evidence="2">
    <location>
        <begin position="14"/>
        <end position="32"/>
    </location>
</feature>
<dbReference type="Gene3D" id="2.30.40.10">
    <property type="entry name" value="Urease, subunit C, domain 1"/>
    <property type="match status" value="1"/>
</dbReference>
<evidence type="ECO:0000256" key="1">
    <source>
        <dbReference type="ARBA" id="ARBA00008829"/>
    </source>
</evidence>
<evidence type="ECO:0000313" key="4">
    <source>
        <dbReference type="EMBL" id="VDK78580.1"/>
    </source>
</evidence>
<reference evidence="6" key="1">
    <citation type="submission" date="2016-06" db="UniProtKB">
        <authorList>
            <consortium name="WormBaseParasite"/>
        </authorList>
    </citation>
    <scope>IDENTIFICATION</scope>
</reference>
<name>A0A182EC65_ONCOC</name>
<feature type="compositionally biased region" description="Polar residues" evidence="2">
    <location>
        <begin position="33"/>
        <end position="53"/>
    </location>
</feature>
<proteinExistence type="inferred from homology"/>
<keyword evidence="5" id="KW-1185">Reference proteome</keyword>
<accession>A0A182EC65</accession>
<gene>
    <name evidence="4" type="ORF">NOO_LOCUS5656</name>
</gene>
<dbReference type="InterPro" id="IPR006680">
    <property type="entry name" value="Amidohydro-rel"/>
</dbReference>
<comment type="similarity">
    <text evidence="1">Belongs to the metallo-dependent hydrolases superfamily. Hydantoinase/dihydropyrimidinase family.</text>
</comment>
<evidence type="ECO:0000256" key="2">
    <source>
        <dbReference type="SAM" id="MobiDB-lite"/>
    </source>
</evidence>
<dbReference type="PANTHER" id="PTHR11647:SF74">
    <property type="entry name" value="PROTEIN UNC-33"/>
    <property type="match status" value="1"/>
</dbReference>